<dbReference type="PANTHER" id="PTHR33172:SF37">
    <property type="entry name" value="PROTEIN OXIDATIVE STRESS 3 LIKE 1"/>
    <property type="match status" value="1"/>
</dbReference>
<keyword evidence="5" id="KW-1185">Reference proteome</keyword>
<name>A0A9N7RAY3_STRHE</name>
<reference evidence="4" key="1">
    <citation type="submission" date="2019-12" db="EMBL/GenBank/DDBJ databases">
        <authorList>
            <person name="Scholes J."/>
        </authorList>
    </citation>
    <scope>NUCLEOTIDE SEQUENCE</scope>
</reference>
<accession>A0A9N7RAY3</accession>
<protein>
    <submittedName>
        <fullName evidence="4">Uncharacterized protein</fullName>
    </submittedName>
</protein>
<evidence type="ECO:0000256" key="1">
    <source>
        <dbReference type="ARBA" id="ARBA00004123"/>
    </source>
</evidence>
<dbReference type="GO" id="GO:0006950">
    <property type="term" value="P:response to stress"/>
    <property type="evidence" value="ECO:0007669"/>
    <property type="project" value="UniProtKB-ARBA"/>
</dbReference>
<feature type="compositionally biased region" description="Low complexity" evidence="3">
    <location>
        <begin position="62"/>
        <end position="72"/>
    </location>
</feature>
<dbReference type="EMBL" id="CACSLK010020742">
    <property type="protein sequence ID" value="CAA0821282.1"/>
    <property type="molecule type" value="Genomic_DNA"/>
</dbReference>
<dbReference type="OrthoDB" id="691484at2759"/>
<organism evidence="4 5">
    <name type="scientific">Striga hermonthica</name>
    <name type="common">Purple witchweed</name>
    <name type="synonym">Buchnera hermonthica</name>
    <dbReference type="NCBI Taxonomy" id="68872"/>
    <lineage>
        <taxon>Eukaryota</taxon>
        <taxon>Viridiplantae</taxon>
        <taxon>Streptophyta</taxon>
        <taxon>Embryophyta</taxon>
        <taxon>Tracheophyta</taxon>
        <taxon>Spermatophyta</taxon>
        <taxon>Magnoliopsida</taxon>
        <taxon>eudicotyledons</taxon>
        <taxon>Gunneridae</taxon>
        <taxon>Pentapetalae</taxon>
        <taxon>asterids</taxon>
        <taxon>lamiids</taxon>
        <taxon>Lamiales</taxon>
        <taxon>Orobanchaceae</taxon>
        <taxon>Buchnereae</taxon>
        <taxon>Striga</taxon>
    </lineage>
</organism>
<feature type="compositionally biased region" description="Acidic residues" evidence="3">
    <location>
        <begin position="51"/>
        <end position="61"/>
    </location>
</feature>
<sequence>MPTRVLNNGWETNVVSEDTEKGGMFVEKRLVFNKDNGKKSIILNNHNYYVDDDDDDDDDDGSSSSSSSSSSSIGKNSDLSMEKSGDGEEEIQSSSDKGAAMEAAAALEEVLPIIRRGISSFYNGKSKSFASLAHASSSSIKDIAKPDNAYARKRRNVLSCSLNIKNRNLSYLKSNSGGISKKTAGAGRGTTLALGVAMSKNSESGNKSCEGWRSFSLAADLQHCVSVGENNSSLDSH</sequence>
<dbReference type="InterPro" id="IPR051992">
    <property type="entry name" value="OxStress_Response_Reg"/>
</dbReference>
<comment type="subcellular location">
    <subcellularLocation>
        <location evidence="1">Nucleus</location>
    </subcellularLocation>
</comment>
<evidence type="ECO:0000313" key="5">
    <source>
        <dbReference type="Proteomes" id="UP001153555"/>
    </source>
</evidence>
<keyword evidence="2" id="KW-0539">Nucleus</keyword>
<dbReference type="PANTHER" id="PTHR33172">
    <property type="entry name" value="OS08G0516900 PROTEIN"/>
    <property type="match status" value="1"/>
</dbReference>
<dbReference type="AlphaFoldDB" id="A0A9N7RAY3"/>
<evidence type="ECO:0000256" key="2">
    <source>
        <dbReference type="ARBA" id="ARBA00023242"/>
    </source>
</evidence>
<evidence type="ECO:0000256" key="3">
    <source>
        <dbReference type="SAM" id="MobiDB-lite"/>
    </source>
</evidence>
<gene>
    <name evidence="4" type="ORF">SHERM_19284</name>
</gene>
<evidence type="ECO:0000313" key="4">
    <source>
        <dbReference type="EMBL" id="CAA0821282.1"/>
    </source>
</evidence>
<dbReference type="GO" id="GO:0005634">
    <property type="term" value="C:nucleus"/>
    <property type="evidence" value="ECO:0007669"/>
    <property type="project" value="UniProtKB-SubCell"/>
</dbReference>
<proteinExistence type="predicted"/>
<comment type="caution">
    <text evidence="4">The sequence shown here is derived from an EMBL/GenBank/DDBJ whole genome shotgun (WGS) entry which is preliminary data.</text>
</comment>
<feature type="region of interest" description="Disordered" evidence="3">
    <location>
        <begin position="51"/>
        <end position="99"/>
    </location>
</feature>
<dbReference type="Proteomes" id="UP001153555">
    <property type="component" value="Unassembled WGS sequence"/>
</dbReference>